<evidence type="ECO:0000313" key="1">
    <source>
        <dbReference type="EMBL" id="JAH91497.1"/>
    </source>
</evidence>
<accession>A0A0E9WMC3</accession>
<name>A0A0E9WMC3_ANGAN</name>
<dbReference type="AlphaFoldDB" id="A0A0E9WMC3"/>
<reference evidence="1" key="2">
    <citation type="journal article" date="2015" name="Fish Shellfish Immunol.">
        <title>Early steps in the European eel (Anguilla anguilla)-Vibrio vulnificus interaction in the gills: Role of the RtxA13 toxin.</title>
        <authorList>
            <person name="Callol A."/>
            <person name="Pajuelo D."/>
            <person name="Ebbesson L."/>
            <person name="Teles M."/>
            <person name="MacKenzie S."/>
            <person name="Amaro C."/>
        </authorList>
    </citation>
    <scope>NUCLEOTIDE SEQUENCE</scope>
</reference>
<dbReference type="EMBL" id="GBXM01017080">
    <property type="protein sequence ID" value="JAH91497.1"/>
    <property type="molecule type" value="Transcribed_RNA"/>
</dbReference>
<reference evidence="1" key="1">
    <citation type="submission" date="2014-11" db="EMBL/GenBank/DDBJ databases">
        <authorList>
            <person name="Amaro Gonzalez C."/>
        </authorList>
    </citation>
    <scope>NUCLEOTIDE SEQUENCE</scope>
</reference>
<proteinExistence type="predicted"/>
<organism evidence="1">
    <name type="scientific">Anguilla anguilla</name>
    <name type="common">European freshwater eel</name>
    <name type="synonym">Muraena anguilla</name>
    <dbReference type="NCBI Taxonomy" id="7936"/>
    <lineage>
        <taxon>Eukaryota</taxon>
        <taxon>Metazoa</taxon>
        <taxon>Chordata</taxon>
        <taxon>Craniata</taxon>
        <taxon>Vertebrata</taxon>
        <taxon>Euteleostomi</taxon>
        <taxon>Actinopterygii</taxon>
        <taxon>Neopterygii</taxon>
        <taxon>Teleostei</taxon>
        <taxon>Anguilliformes</taxon>
        <taxon>Anguillidae</taxon>
        <taxon>Anguilla</taxon>
    </lineage>
</organism>
<sequence length="93" mass="10465">MFFFNGKQIKTSTLRRILDSSLDCSANGSLHTSRSKNRHKLRFCILLIETSDNGSIGRSMGVFALHCGGQVDIRLLRVVPRWARGRDDGVEED</sequence>
<protein>
    <submittedName>
        <fullName evidence="1">Uncharacterized protein</fullName>
    </submittedName>
</protein>